<dbReference type="AlphaFoldDB" id="A0A450TQT9"/>
<evidence type="ECO:0008006" key="3">
    <source>
        <dbReference type="Google" id="ProtNLM"/>
    </source>
</evidence>
<evidence type="ECO:0000256" key="1">
    <source>
        <dbReference type="SAM" id="Phobius"/>
    </source>
</evidence>
<gene>
    <name evidence="2" type="ORF">BECKFW1821C_GA0114237_102314</name>
</gene>
<name>A0A450TQT9_9GAMM</name>
<accession>A0A450TQT9</accession>
<organism evidence="2">
    <name type="scientific">Candidatus Kentrum sp. FW</name>
    <dbReference type="NCBI Taxonomy" id="2126338"/>
    <lineage>
        <taxon>Bacteria</taxon>
        <taxon>Pseudomonadati</taxon>
        <taxon>Pseudomonadota</taxon>
        <taxon>Gammaproteobacteria</taxon>
        <taxon>Candidatus Kentrum</taxon>
    </lineage>
</organism>
<keyword evidence="1" id="KW-0812">Transmembrane</keyword>
<evidence type="ECO:0000313" key="2">
    <source>
        <dbReference type="EMBL" id="VFJ70459.1"/>
    </source>
</evidence>
<reference evidence="2" key="1">
    <citation type="submission" date="2019-02" db="EMBL/GenBank/DDBJ databases">
        <authorList>
            <person name="Gruber-Vodicka R. H."/>
            <person name="Seah K. B. B."/>
        </authorList>
    </citation>
    <scope>NUCLEOTIDE SEQUENCE</scope>
    <source>
        <strain evidence="2">BECK_BZ131</strain>
    </source>
</reference>
<proteinExistence type="predicted"/>
<dbReference type="EMBL" id="CAADFE010000023">
    <property type="protein sequence ID" value="VFJ70459.1"/>
    <property type="molecule type" value="Genomic_DNA"/>
</dbReference>
<keyword evidence="1" id="KW-1133">Transmembrane helix</keyword>
<sequence>MTTITFDTQQFVDTLREANFSDEQARALSNAIKRVQRESDLATKADLRELEQRLEYTLTLRMGAMFVTTIVILTALDKLL</sequence>
<protein>
    <recommendedName>
        <fullName evidence="3">DUF1640 domain-containing protein</fullName>
    </recommendedName>
</protein>
<feature type="transmembrane region" description="Helical" evidence="1">
    <location>
        <begin position="58"/>
        <end position="76"/>
    </location>
</feature>
<keyword evidence="1" id="KW-0472">Membrane</keyword>